<protein>
    <submittedName>
        <fullName evidence="6">MipA/OmpV family protein</fullName>
    </submittedName>
</protein>
<evidence type="ECO:0000256" key="5">
    <source>
        <dbReference type="ARBA" id="ARBA00023237"/>
    </source>
</evidence>
<dbReference type="Proteomes" id="UP000234341">
    <property type="component" value="Unassembled WGS sequence"/>
</dbReference>
<evidence type="ECO:0000256" key="3">
    <source>
        <dbReference type="ARBA" id="ARBA00022729"/>
    </source>
</evidence>
<dbReference type="GO" id="GO:0009279">
    <property type="term" value="C:cell outer membrane"/>
    <property type="evidence" value="ECO:0007669"/>
    <property type="project" value="UniProtKB-SubCell"/>
</dbReference>
<dbReference type="PANTHER" id="PTHR38776">
    <property type="entry name" value="MLTA-INTERACTING PROTEIN-RELATED"/>
    <property type="match status" value="1"/>
</dbReference>
<keyword evidence="5" id="KW-0998">Cell outer membrane</keyword>
<dbReference type="OrthoDB" id="8585044at2"/>
<evidence type="ECO:0000256" key="2">
    <source>
        <dbReference type="ARBA" id="ARBA00005722"/>
    </source>
</evidence>
<accession>A0A2N5C5R1</accession>
<keyword evidence="4" id="KW-0472">Membrane</keyword>
<evidence type="ECO:0000313" key="6">
    <source>
        <dbReference type="EMBL" id="PLP97520.1"/>
    </source>
</evidence>
<organism evidence="6 7">
    <name type="scientific">Cupriavidus pauculus</name>
    <dbReference type="NCBI Taxonomy" id="82633"/>
    <lineage>
        <taxon>Bacteria</taxon>
        <taxon>Pseudomonadati</taxon>
        <taxon>Pseudomonadota</taxon>
        <taxon>Betaproteobacteria</taxon>
        <taxon>Burkholderiales</taxon>
        <taxon>Burkholderiaceae</taxon>
        <taxon>Cupriavidus</taxon>
    </lineage>
</organism>
<proteinExistence type="inferred from homology"/>
<dbReference type="InterPro" id="IPR010583">
    <property type="entry name" value="MipA"/>
</dbReference>
<comment type="caution">
    <text evidence="6">The sequence shown here is derived from an EMBL/GenBank/DDBJ whole genome shotgun (WGS) entry which is preliminary data.</text>
</comment>
<gene>
    <name evidence="6" type="ORF">CYJ10_27225</name>
</gene>
<dbReference type="Pfam" id="PF06629">
    <property type="entry name" value="MipA"/>
    <property type="match status" value="1"/>
</dbReference>
<keyword evidence="3" id="KW-0732">Signal</keyword>
<comment type="similarity">
    <text evidence="2">Belongs to the MipA/OmpV family.</text>
</comment>
<evidence type="ECO:0000256" key="4">
    <source>
        <dbReference type="ARBA" id="ARBA00023136"/>
    </source>
</evidence>
<name>A0A2N5C5R1_9BURK</name>
<comment type="subcellular location">
    <subcellularLocation>
        <location evidence="1">Cell outer membrane</location>
    </subcellularLocation>
</comment>
<sequence length="307" mass="32549">MRMVSLPCSPQSALQTFLRRAGLFSHAVARLSTQTCFMKSIFTPFFTSFAAFAMTCAASAQDLRSLAPSVPAGDTTTVTIGIGGGIAPRYFGSDSYRHVVAPDFAVASAAGYFASLWDGVGYRFSSASGVSGSVALGYDFGRTEHNRAGLPGSDHLRGMGNIDGSARTRLTLGYALTPRLSLSGTVDVPLAHGRGMFGRASAQYLLLAAAQDDVAIQAGLIIGSGQYNRTYFGVSDAQSSRSGFAPYSLDGGPFATEAAIAWQHRFDRHWMVMNTLSVSSLVGKAARSPIVERRMSVMALSGVRYTF</sequence>
<evidence type="ECO:0000256" key="1">
    <source>
        <dbReference type="ARBA" id="ARBA00004442"/>
    </source>
</evidence>
<dbReference type="PANTHER" id="PTHR38776:SF1">
    <property type="entry name" value="MLTA-INTERACTING PROTEIN-RELATED"/>
    <property type="match status" value="1"/>
</dbReference>
<evidence type="ECO:0000313" key="7">
    <source>
        <dbReference type="Proteomes" id="UP000234341"/>
    </source>
</evidence>
<reference evidence="6 7" key="1">
    <citation type="submission" date="2017-12" db="EMBL/GenBank/DDBJ databases">
        <title>Genome sequence of the active heterotrophic nitrifier-denitrifier, Cupriavidus pauculus UM1.</title>
        <authorList>
            <person name="Putonti C."/>
            <person name="Castignetti D."/>
        </authorList>
    </citation>
    <scope>NUCLEOTIDE SEQUENCE [LARGE SCALE GENOMIC DNA]</scope>
    <source>
        <strain evidence="6 7">UM1</strain>
    </source>
</reference>
<dbReference type="EMBL" id="PJRP01000017">
    <property type="protein sequence ID" value="PLP97520.1"/>
    <property type="molecule type" value="Genomic_DNA"/>
</dbReference>
<dbReference type="AlphaFoldDB" id="A0A2N5C5R1"/>